<dbReference type="GeneID" id="73348319"/>
<evidence type="ECO:0000313" key="1">
    <source>
        <dbReference type="EMBL" id="UQC88854.1"/>
    </source>
</evidence>
<dbReference type="RefSeq" id="XP_049150455.1">
    <property type="nucleotide sequence ID" value="XM_049293309.1"/>
</dbReference>
<dbReference type="AlphaFoldDB" id="A0A9Q8WMJ7"/>
<proteinExistence type="predicted"/>
<evidence type="ECO:0000313" key="2">
    <source>
        <dbReference type="Proteomes" id="UP000830671"/>
    </source>
</evidence>
<dbReference type="KEGG" id="clup:CLUP02_14380"/>
<keyword evidence="2" id="KW-1185">Reference proteome</keyword>
<dbReference type="Proteomes" id="UP000830671">
    <property type="component" value="Chromosome 7"/>
</dbReference>
<sequence length="113" mass="12641">MRTKTNVRYAAVSFVLSLLPYTTCYIFIRLSIWELLVILCIESQPKFHSLLKSHLDLTCSIDVSQQYLITASTTLCKLGSYTTATATQYECTNQTMLGASISHGPRRQALNDG</sequence>
<accession>A0A9Q8WMJ7</accession>
<name>A0A9Q8WMJ7_9PEZI</name>
<reference evidence="1" key="1">
    <citation type="journal article" date="2021" name="Mol. Plant Microbe Interact.">
        <title>Complete Genome Sequence of the Plant-Pathogenic Fungus Colletotrichum lupini.</title>
        <authorList>
            <person name="Baroncelli R."/>
            <person name="Pensec F."/>
            <person name="Da Lio D."/>
            <person name="Boufleur T."/>
            <person name="Vicente I."/>
            <person name="Sarrocco S."/>
            <person name="Picot A."/>
            <person name="Baraldi E."/>
            <person name="Sukno S."/>
            <person name="Thon M."/>
            <person name="Le Floch G."/>
        </authorList>
    </citation>
    <scope>NUCLEOTIDE SEQUENCE</scope>
    <source>
        <strain evidence="1">IMI 504893</strain>
    </source>
</reference>
<protein>
    <submittedName>
        <fullName evidence="1">Uncharacterized protein</fullName>
    </submittedName>
</protein>
<gene>
    <name evidence="1" type="ORF">CLUP02_14380</name>
</gene>
<organism evidence="1 2">
    <name type="scientific">Colletotrichum lupini</name>
    <dbReference type="NCBI Taxonomy" id="145971"/>
    <lineage>
        <taxon>Eukaryota</taxon>
        <taxon>Fungi</taxon>
        <taxon>Dikarya</taxon>
        <taxon>Ascomycota</taxon>
        <taxon>Pezizomycotina</taxon>
        <taxon>Sordariomycetes</taxon>
        <taxon>Hypocreomycetidae</taxon>
        <taxon>Glomerellales</taxon>
        <taxon>Glomerellaceae</taxon>
        <taxon>Colletotrichum</taxon>
        <taxon>Colletotrichum acutatum species complex</taxon>
    </lineage>
</organism>
<dbReference type="EMBL" id="CP019479">
    <property type="protein sequence ID" value="UQC88854.1"/>
    <property type="molecule type" value="Genomic_DNA"/>
</dbReference>